<keyword evidence="1" id="KW-0547">Nucleotide-binding</keyword>
<keyword evidence="2" id="KW-1185">Reference proteome</keyword>
<gene>
    <name evidence="1" type="ORF">P4S50_08380</name>
</gene>
<dbReference type="SUPFAM" id="SSF52540">
    <property type="entry name" value="P-loop containing nucleoside triphosphate hydrolases"/>
    <property type="match status" value="1"/>
</dbReference>
<keyword evidence="1" id="KW-0347">Helicase</keyword>
<evidence type="ECO:0000313" key="2">
    <source>
        <dbReference type="Proteomes" id="UP001222800"/>
    </source>
</evidence>
<keyword evidence="1" id="KW-0067">ATP-binding</keyword>
<name>A0ABY8EGK7_9FIRM</name>
<reference evidence="1 2" key="1">
    <citation type="submission" date="2023-03" db="EMBL/GenBank/DDBJ databases">
        <title>Complete genome sequence of Tepidibacter sp. SWIR-1, isolated from a deep-sea hydrothermal vent.</title>
        <authorList>
            <person name="Li X."/>
        </authorList>
    </citation>
    <scope>NUCLEOTIDE SEQUENCE [LARGE SCALE GENOMIC DNA]</scope>
    <source>
        <strain evidence="1 2">SWIR-1</strain>
    </source>
</reference>
<dbReference type="InterPro" id="IPR027417">
    <property type="entry name" value="P-loop_NTPase"/>
</dbReference>
<sequence>MKIYSKNIHSNLDSLRIKDSEMHFYENCIDSLSGIGITKIVPVNGINIDLMYIKNNNILFIKFMDTTEEIYSILEDELLEVMEEEYCTLKENLKIYNLDITYNLIYIMPYIEIDIEKNDFINNHIIDNNKYNQLINDISILDKYLMGKNDDVILNLFRFYISPEYHVIKKDNKENTKNKSFKNILFSKDEYKYNSLFLSPSQIEKINSIKYGNTLFIGPNGSSKTTILISRAIKLAKLYPKERFLFITYNKQLMNDIKNQISLLYKLPENLDIYNYHGFIFKLAKDLNLVIDYNKLKLDFSKYFRNVFLQVKNTLKEKKIYKGIFIDGSENFNEEEINFIQGILFKSKNIFNISVDKSGDIQNNIKSFKGFWKNITFDDVVNFEYNYKQTKKISSFVNNFRSNINKYIESLDNNLPNDYYLNTKSLRCEGEDVEIIFVEDIEEKIKSIIWEIQYLVKQKGFNYSDIVIVYPYNKRKLKNGNMIYFQYILRKALEESDIPYVYSNDELTNLSNKNGVTISNIYSINNLEYKALILCQIEMLYGHYLNDSSSNNEINNFIKNLNMICTALTCALDKIIIVTTFKEENSDIIKMIANSL</sequence>
<dbReference type="RefSeq" id="WP_277734361.1">
    <property type="nucleotide sequence ID" value="NZ_CP120733.1"/>
</dbReference>
<protein>
    <submittedName>
        <fullName evidence="1">DNA helicase</fullName>
    </submittedName>
</protein>
<accession>A0ABY8EGK7</accession>
<dbReference type="EMBL" id="CP120733">
    <property type="protein sequence ID" value="WFD12082.1"/>
    <property type="molecule type" value="Genomic_DNA"/>
</dbReference>
<dbReference type="Gene3D" id="3.40.50.300">
    <property type="entry name" value="P-loop containing nucleotide triphosphate hydrolases"/>
    <property type="match status" value="2"/>
</dbReference>
<organism evidence="1 2">
    <name type="scientific">Tepidibacter hydrothermalis</name>
    <dbReference type="NCBI Taxonomy" id="3036126"/>
    <lineage>
        <taxon>Bacteria</taxon>
        <taxon>Bacillati</taxon>
        <taxon>Bacillota</taxon>
        <taxon>Clostridia</taxon>
        <taxon>Peptostreptococcales</taxon>
        <taxon>Peptostreptococcaceae</taxon>
        <taxon>Tepidibacter</taxon>
    </lineage>
</organism>
<dbReference type="GO" id="GO:0004386">
    <property type="term" value="F:helicase activity"/>
    <property type="evidence" value="ECO:0007669"/>
    <property type="project" value="UniProtKB-KW"/>
</dbReference>
<dbReference type="InterPro" id="IPR000212">
    <property type="entry name" value="DNA_helicase_UvrD/REP"/>
</dbReference>
<evidence type="ECO:0000313" key="1">
    <source>
        <dbReference type="EMBL" id="WFD12082.1"/>
    </source>
</evidence>
<keyword evidence="1" id="KW-0378">Hydrolase</keyword>
<dbReference type="Proteomes" id="UP001222800">
    <property type="component" value="Chromosome"/>
</dbReference>
<dbReference type="PANTHER" id="PTHR11070">
    <property type="entry name" value="UVRD / RECB / PCRA DNA HELICASE FAMILY MEMBER"/>
    <property type="match status" value="1"/>
</dbReference>
<proteinExistence type="predicted"/>